<evidence type="ECO:0008006" key="3">
    <source>
        <dbReference type="Google" id="ProtNLM"/>
    </source>
</evidence>
<dbReference type="Proteomes" id="UP000244162">
    <property type="component" value="Unassembled WGS sequence"/>
</dbReference>
<comment type="caution">
    <text evidence="1">The sequence shown here is derived from an EMBL/GenBank/DDBJ whole genome shotgun (WGS) entry which is preliminary data.</text>
</comment>
<dbReference type="RefSeq" id="WP_107969471.1">
    <property type="nucleotide sequence ID" value="NZ_NWBU01000016.1"/>
</dbReference>
<evidence type="ECO:0000313" key="1">
    <source>
        <dbReference type="EMBL" id="PTQ08232.1"/>
    </source>
</evidence>
<reference evidence="1 2" key="1">
    <citation type="submission" date="2017-09" db="EMBL/GenBank/DDBJ databases">
        <title>Sphingomonas panjinensis sp.nov., isolated from oil-contaminated soil.</title>
        <authorList>
            <person name="Wang L."/>
            <person name="Chen L."/>
        </authorList>
    </citation>
    <scope>NUCLEOTIDE SEQUENCE [LARGE SCALE GENOMIC DNA]</scope>
    <source>
        <strain evidence="1 2">FW-11</strain>
    </source>
</reference>
<dbReference type="EMBL" id="NWBU01000016">
    <property type="protein sequence ID" value="PTQ08232.1"/>
    <property type="molecule type" value="Genomic_DNA"/>
</dbReference>
<keyword evidence="2" id="KW-1185">Reference proteome</keyword>
<protein>
    <recommendedName>
        <fullName evidence="3">Hemerythrin-like domain-containing protein</fullName>
    </recommendedName>
</protein>
<sequence>MIQEERSSASVIPFARRWSVIHPIDIARLMADHARLRMLCNALEACADALPERPSPAEAEALCHQLAELLSAQERGEKLLALMFGHDEAEPLTHALLRHIRHRHIAGTVHAQDLIAALMPSAEKGPAVSTDALGYMLRCFFEACRQTMDFEELLILALGANRLTQPARHLLTDSLDRNLAGC</sequence>
<evidence type="ECO:0000313" key="2">
    <source>
        <dbReference type="Proteomes" id="UP000244162"/>
    </source>
</evidence>
<name>A0A2T5FUM4_9SPHN</name>
<proteinExistence type="predicted"/>
<dbReference type="AlphaFoldDB" id="A0A2T5FUM4"/>
<organism evidence="1 2">
    <name type="scientific">Sphingomonas oleivorans</name>
    <dbReference type="NCBI Taxonomy" id="1735121"/>
    <lineage>
        <taxon>Bacteria</taxon>
        <taxon>Pseudomonadati</taxon>
        <taxon>Pseudomonadota</taxon>
        <taxon>Alphaproteobacteria</taxon>
        <taxon>Sphingomonadales</taxon>
        <taxon>Sphingomonadaceae</taxon>
        <taxon>Sphingomonas</taxon>
    </lineage>
</organism>
<dbReference type="OrthoDB" id="8282715at2"/>
<gene>
    <name evidence="1" type="ORF">CLG96_16170</name>
</gene>
<accession>A0A2T5FUM4</accession>